<dbReference type="EMBL" id="QSGO01000002">
    <property type="protein sequence ID" value="RHB37864.1"/>
    <property type="molecule type" value="Genomic_DNA"/>
</dbReference>
<reference evidence="1 2" key="1">
    <citation type="submission" date="2018-08" db="EMBL/GenBank/DDBJ databases">
        <title>A genome reference for cultivated species of the human gut microbiota.</title>
        <authorList>
            <person name="Zou Y."/>
            <person name="Xue W."/>
            <person name="Luo G."/>
        </authorList>
    </citation>
    <scope>NUCLEOTIDE SEQUENCE [LARGE SCALE GENOMIC DNA]</scope>
    <source>
        <strain evidence="1 2">AM40-30BH</strain>
    </source>
</reference>
<evidence type="ECO:0008006" key="3">
    <source>
        <dbReference type="Google" id="ProtNLM"/>
    </source>
</evidence>
<evidence type="ECO:0000313" key="1">
    <source>
        <dbReference type="EMBL" id="RHB37864.1"/>
    </source>
</evidence>
<organism evidence="1 2">
    <name type="scientific">Bacteroides nordii</name>
    <dbReference type="NCBI Taxonomy" id="291645"/>
    <lineage>
        <taxon>Bacteria</taxon>
        <taxon>Pseudomonadati</taxon>
        <taxon>Bacteroidota</taxon>
        <taxon>Bacteroidia</taxon>
        <taxon>Bacteroidales</taxon>
        <taxon>Bacteroidaceae</taxon>
        <taxon>Bacteroides</taxon>
    </lineage>
</organism>
<name>A0A413VWG4_9BACE</name>
<proteinExistence type="predicted"/>
<evidence type="ECO:0000313" key="2">
    <source>
        <dbReference type="Proteomes" id="UP000284379"/>
    </source>
</evidence>
<comment type="caution">
    <text evidence="1">The sequence shown here is derived from an EMBL/GenBank/DDBJ whole genome shotgun (WGS) entry which is preliminary data.</text>
</comment>
<dbReference type="Proteomes" id="UP000284379">
    <property type="component" value="Unassembled WGS sequence"/>
</dbReference>
<dbReference type="AlphaFoldDB" id="A0A413VWG4"/>
<accession>A0A413VWG4</accession>
<sequence>MSWLLLATFMPFFVVKALHHHGGDNAVSSSCSDTHHSHNSHNACDDCLICQFSLSLFTEAISFDFTLILPLISYERVTYPEKIAYTLSYSHYLRAPPIA</sequence>
<protein>
    <recommendedName>
        <fullName evidence="3">DUF2946 domain-containing protein</fullName>
    </recommendedName>
</protein>
<gene>
    <name evidence="1" type="ORF">DW888_03000</name>
</gene>